<accession>A0A212TGL1</accession>
<dbReference type="EMBL" id="FYEZ01000001">
    <property type="protein sequence ID" value="SNC64971.1"/>
    <property type="molecule type" value="Genomic_DNA"/>
</dbReference>
<organism evidence="1 2">
    <name type="scientific">Kytococcus aerolatus</name>
    <dbReference type="NCBI Taxonomy" id="592308"/>
    <lineage>
        <taxon>Bacteria</taxon>
        <taxon>Bacillati</taxon>
        <taxon>Actinomycetota</taxon>
        <taxon>Actinomycetes</taxon>
        <taxon>Micrococcales</taxon>
        <taxon>Kytococcaceae</taxon>
        <taxon>Kytococcus</taxon>
    </lineage>
</organism>
<evidence type="ECO:0000313" key="1">
    <source>
        <dbReference type="EMBL" id="SNC64971.1"/>
    </source>
</evidence>
<sequence>MTPRIPRPQRLGRMWERAQVRLEMDLASGARPYGIVAGDHPVPELLRPFLP</sequence>
<protein>
    <submittedName>
        <fullName evidence="1">Uncharacterized protein</fullName>
    </submittedName>
</protein>
<gene>
    <name evidence="1" type="ORF">SAMN05445756_1223</name>
</gene>
<dbReference type="AlphaFoldDB" id="A0A212TGL1"/>
<reference evidence="1 2" key="1">
    <citation type="submission" date="2017-06" db="EMBL/GenBank/DDBJ databases">
        <authorList>
            <person name="Kim H.J."/>
            <person name="Triplett B.A."/>
        </authorList>
    </citation>
    <scope>NUCLEOTIDE SEQUENCE [LARGE SCALE GENOMIC DNA]</scope>
    <source>
        <strain evidence="1 2">DSM 22179</strain>
    </source>
</reference>
<evidence type="ECO:0000313" key="2">
    <source>
        <dbReference type="Proteomes" id="UP000198122"/>
    </source>
</evidence>
<keyword evidence="2" id="KW-1185">Reference proteome</keyword>
<dbReference type="Proteomes" id="UP000198122">
    <property type="component" value="Unassembled WGS sequence"/>
</dbReference>
<dbReference type="OrthoDB" id="9791827at2"/>
<proteinExistence type="predicted"/>
<name>A0A212TGL1_9MICO</name>
<dbReference type="RefSeq" id="WP_159461873.1">
    <property type="nucleotide sequence ID" value="NZ_FYEZ01000001.1"/>
</dbReference>